<dbReference type="InterPro" id="IPR036388">
    <property type="entry name" value="WH-like_DNA-bd_sf"/>
</dbReference>
<feature type="domain" description="RNA polymerase sigma factor 70 region 4 type 2" evidence="7">
    <location>
        <begin position="155"/>
        <end position="204"/>
    </location>
</feature>
<name>A0A5R9ILK3_9GAMM</name>
<dbReference type="Pfam" id="PF08281">
    <property type="entry name" value="Sigma70_r4_2"/>
    <property type="match status" value="1"/>
</dbReference>
<dbReference type="Gene3D" id="1.10.10.10">
    <property type="entry name" value="Winged helix-like DNA-binding domain superfamily/Winged helix DNA-binding domain"/>
    <property type="match status" value="1"/>
</dbReference>
<dbReference type="PANTHER" id="PTHR43133">
    <property type="entry name" value="RNA POLYMERASE ECF-TYPE SIGMA FACTO"/>
    <property type="match status" value="1"/>
</dbReference>
<dbReference type="GO" id="GO:0003677">
    <property type="term" value="F:DNA binding"/>
    <property type="evidence" value="ECO:0007669"/>
    <property type="project" value="UniProtKB-KW"/>
</dbReference>
<comment type="similarity">
    <text evidence="1">Belongs to the sigma-70 factor family. ECF subfamily.</text>
</comment>
<evidence type="ECO:0000256" key="5">
    <source>
        <dbReference type="ARBA" id="ARBA00023163"/>
    </source>
</evidence>
<protein>
    <submittedName>
        <fullName evidence="8">Sigma-70 family RNA polymerase sigma factor</fullName>
    </submittedName>
</protein>
<dbReference type="InterPro" id="IPR007627">
    <property type="entry name" value="RNA_pol_sigma70_r2"/>
</dbReference>
<gene>
    <name evidence="8" type="ORF">FE810_12295</name>
</gene>
<evidence type="ECO:0000313" key="8">
    <source>
        <dbReference type="EMBL" id="TLU64086.1"/>
    </source>
</evidence>
<dbReference type="GO" id="GO:0016987">
    <property type="term" value="F:sigma factor activity"/>
    <property type="evidence" value="ECO:0007669"/>
    <property type="project" value="UniProtKB-KW"/>
</dbReference>
<dbReference type="InterPro" id="IPR013324">
    <property type="entry name" value="RNA_pol_sigma_r3/r4-like"/>
</dbReference>
<accession>A0A5R9ILK3</accession>
<dbReference type="PANTHER" id="PTHR43133:SF8">
    <property type="entry name" value="RNA POLYMERASE SIGMA FACTOR HI_1459-RELATED"/>
    <property type="match status" value="1"/>
</dbReference>
<dbReference type="OrthoDB" id="9782108at2"/>
<evidence type="ECO:0000256" key="4">
    <source>
        <dbReference type="ARBA" id="ARBA00023125"/>
    </source>
</evidence>
<organism evidence="8 9">
    <name type="scientific">Thalassotalea litorea</name>
    <dbReference type="NCBI Taxonomy" id="2020715"/>
    <lineage>
        <taxon>Bacteria</taxon>
        <taxon>Pseudomonadati</taxon>
        <taxon>Pseudomonadota</taxon>
        <taxon>Gammaproteobacteria</taxon>
        <taxon>Alteromonadales</taxon>
        <taxon>Colwelliaceae</taxon>
        <taxon>Thalassotalea</taxon>
    </lineage>
</organism>
<keyword evidence="4" id="KW-0238">DNA-binding</keyword>
<reference evidence="8 9" key="1">
    <citation type="submission" date="2019-05" db="EMBL/GenBank/DDBJ databases">
        <title>Genome sequences of Thalassotalea litorea 1K03283.</title>
        <authorList>
            <person name="Zhang D."/>
        </authorList>
    </citation>
    <scope>NUCLEOTIDE SEQUENCE [LARGE SCALE GENOMIC DNA]</scope>
    <source>
        <strain evidence="8 9">MCCC 1K03283</strain>
    </source>
</reference>
<dbReference type="InterPro" id="IPR014284">
    <property type="entry name" value="RNA_pol_sigma-70_dom"/>
</dbReference>
<dbReference type="Proteomes" id="UP000307790">
    <property type="component" value="Unassembled WGS sequence"/>
</dbReference>
<evidence type="ECO:0000259" key="6">
    <source>
        <dbReference type="Pfam" id="PF04542"/>
    </source>
</evidence>
<dbReference type="InterPro" id="IPR013249">
    <property type="entry name" value="RNA_pol_sigma70_r4_t2"/>
</dbReference>
<evidence type="ECO:0000256" key="1">
    <source>
        <dbReference type="ARBA" id="ARBA00010641"/>
    </source>
</evidence>
<dbReference type="SUPFAM" id="SSF88946">
    <property type="entry name" value="Sigma2 domain of RNA polymerase sigma factors"/>
    <property type="match status" value="1"/>
</dbReference>
<dbReference type="RefSeq" id="WP_138320369.1">
    <property type="nucleotide sequence ID" value="NZ_VCBC01000012.1"/>
</dbReference>
<dbReference type="InterPro" id="IPR039425">
    <property type="entry name" value="RNA_pol_sigma-70-like"/>
</dbReference>
<dbReference type="EMBL" id="VCBC01000012">
    <property type="protein sequence ID" value="TLU64086.1"/>
    <property type="molecule type" value="Genomic_DNA"/>
</dbReference>
<comment type="caution">
    <text evidence="8">The sequence shown here is derived from an EMBL/GenBank/DDBJ whole genome shotgun (WGS) entry which is preliminary data.</text>
</comment>
<evidence type="ECO:0000259" key="7">
    <source>
        <dbReference type="Pfam" id="PF08281"/>
    </source>
</evidence>
<dbReference type="InterPro" id="IPR013325">
    <property type="entry name" value="RNA_pol_sigma_r2"/>
</dbReference>
<keyword evidence="5" id="KW-0804">Transcription</keyword>
<dbReference type="GO" id="GO:0006352">
    <property type="term" value="P:DNA-templated transcription initiation"/>
    <property type="evidence" value="ECO:0007669"/>
    <property type="project" value="InterPro"/>
</dbReference>
<evidence type="ECO:0000256" key="3">
    <source>
        <dbReference type="ARBA" id="ARBA00023082"/>
    </source>
</evidence>
<proteinExistence type="inferred from homology"/>
<dbReference type="SUPFAM" id="SSF88659">
    <property type="entry name" value="Sigma3 and sigma4 domains of RNA polymerase sigma factors"/>
    <property type="match status" value="1"/>
</dbReference>
<dbReference type="NCBIfam" id="TIGR02937">
    <property type="entry name" value="sigma70-ECF"/>
    <property type="match status" value="1"/>
</dbReference>
<keyword evidence="2" id="KW-0805">Transcription regulation</keyword>
<sequence length="229" mass="26005">MAKISSLIKGWLNPALSPEQQMLAYCQQPDAARLKPLVERYSDDLYHFLIAQSDVAVAEDILQHTWLKVIEKHQSFKQGSNVKSWLFTIARNTLIDDLRRNQRWDFSDIDDAIAAQDSNAERYNPDSFNQSSLSHLSTEQLVSDSEQQGISETSFQLLIQALPMAQRESVILQLEGFSIQDIAMITSEKTETVKSRLRYAKLALKKHLGTNNEAVGKEEMLVSGKEYQS</sequence>
<keyword evidence="3" id="KW-0731">Sigma factor</keyword>
<dbReference type="Gene3D" id="1.10.1740.10">
    <property type="match status" value="1"/>
</dbReference>
<dbReference type="AlphaFoldDB" id="A0A5R9ILK3"/>
<keyword evidence="9" id="KW-1185">Reference proteome</keyword>
<evidence type="ECO:0000256" key="2">
    <source>
        <dbReference type="ARBA" id="ARBA00023015"/>
    </source>
</evidence>
<feature type="domain" description="RNA polymerase sigma-70 region 2" evidence="6">
    <location>
        <begin position="37"/>
        <end position="103"/>
    </location>
</feature>
<evidence type="ECO:0000313" key="9">
    <source>
        <dbReference type="Proteomes" id="UP000307790"/>
    </source>
</evidence>
<dbReference type="Pfam" id="PF04542">
    <property type="entry name" value="Sigma70_r2"/>
    <property type="match status" value="1"/>
</dbReference>